<evidence type="ECO:0000313" key="2">
    <source>
        <dbReference type="EMBL" id="GBF80941.1"/>
    </source>
</evidence>
<accession>A0A401IIK5</accession>
<comment type="caution">
    <text evidence="2">The sequence shown here is derived from an EMBL/GenBank/DDBJ whole genome shotgun (WGS) entry which is preliminary data.</text>
</comment>
<dbReference type="EMBL" id="BDQK01000013">
    <property type="protein sequence ID" value="GBF80941.1"/>
    <property type="molecule type" value="Genomic_DNA"/>
</dbReference>
<keyword evidence="1" id="KW-0732">Signal</keyword>
<evidence type="ECO:0000313" key="3">
    <source>
        <dbReference type="Proteomes" id="UP000287247"/>
    </source>
</evidence>
<dbReference type="Proteomes" id="UP000287247">
    <property type="component" value="Unassembled WGS sequence"/>
</dbReference>
<organism evidence="2 3">
    <name type="scientific">Aphanothece sacrum FPU1</name>
    <dbReference type="NCBI Taxonomy" id="1920663"/>
    <lineage>
        <taxon>Bacteria</taxon>
        <taxon>Bacillati</taxon>
        <taxon>Cyanobacteriota</taxon>
        <taxon>Cyanophyceae</taxon>
        <taxon>Oscillatoriophycideae</taxon>
        <taxon>Chroococcales</taxon>
        <taxon>Aphanothecaceae</taxon>
        <taxon>Aphanothece</taxon>
    </lineage>
</organism>
<gene>
    <name evidence="2" type="ORF">AsFPU1_2350</name>
</gene>
<feature type="chain" id="PRO_5019422593" evidence="1">
    <location>
        <begin position="25"/>
        <end position="202"/>
    </location>
</feature>
<evidence type="ECO:0000256" key="1">
    <source>
        <dbReference type="SAM" id="SignalP"/>
    </source>
</evidence>
<dbReference type="AlphaFoldDB" id="A0A401IIK5"/>
<reference evidence="3" key="1">
    <citation type="submission" date="2017-05" db="EMBL/GenBank/DDBJ databases">
        <title>Physiological properties and genetic analysis related to exopolysaccharide production of fresh-water unicellular cyanobacterium Aphanothece sacrum, Suizenji Nori, that has been cultured as a food source in Japan.</title>
        <authorList>
            <person name="Kanesaki Y."/>
            <person name="Yoshikawa S."/>
            <person name="Ohki K."/>
        </authorList>
    </citation>
    <scope>NUCLEOTIDE SEQUENCE [LARGE SCALE GENOMIC DNA]</scope>
    <source>
        <strain evidence="3">FPU1</strain>
    </source>
</reference>
<dbReference type="RefSeq" id="WP_124974844.1">
    <property type="nucleotide sequence ID" value="NZ_BDQK01000013.1"/>
</dbReference>
<name>A0A401IIK5_APHSA</name>
<proteinExistence type="predicted"/>
<keyword evidence="3" id="KW-1185">Reference proteome</keyword>
<dbReference type="OrthoDB" id="427611at2"/>
<protein>
    <submittedName>
        <fullName evidence="2">Uncharacterized protein</fullName>
    </submittedName>
</protein>
<feature type="signal peptide" evidence="1">
    <location>
        <begin position="1"/>
        <end position="24"/>
    </location>
</feature>
<sequence length="202" mass="23272">MRTQSVILASLVSSSLMMALPLQAQQVSRHNPYNINSCNYSHYWVNNQGKCIDLHEPNITRYNGYEEKFFKALKKIGIVLSYESCEPGLMGHYKPFYNRLTICQNNRRDFSLYIETLAHESWHVVQDCATGLNNERVAPIFNSNSSRFRASISSLKSSDWKDLNLYESEDLPYEVEAFFMSKHPDAVLEALEVCSANITRKK</sequence>